<dbReference type="InterPro" id="IPR025991">
    <property type="entry name" value="Chemoreceptor_zinc-bind_dom"/>
</dbReference>
<dbReference type="RefSeq" id="WP_098502596.1">
    <property type="nucleotide sequence ID" value="NZ_PDJQ01000001.1"/>
</dbReference>
<protein>
    <submittedName>
        <fullName evidence="2">Chemoreceptor zinc-binding protein</fullName>
    </submittedName>
</protein>
<evidence type="ECO:0000259" key="1">
    <source>
        <dbReference type="Pfam" id="PF13682"/>
    </source>
</evidence>
<organism evidence="2 3">
    <name type="scientific">Tepidiforma thermophila (strain KCTC 52669 / CGMCC 1.13589 / G233)</name>
    <dbReference type="NCBI Taxonomy" id="2761530"/>
    <lineage>
        <taxon>Bacteria</taxon>
        <taxon>Bacillati</taxon>
        <taxon>Chloroflexota</taxon>
        <taxon>Tepidiformia</taxon>
        <taxon>Tepidiformales</taxon>
        <taxon>Tepidiformaceae</taxon>
        <taxon>Tepidiforma</taxon>
    </lineage>
</organism>
<accession>A0A2A9HDC2</accession>
<dbReference type="Pfam" id="PF13682">
    <property type="entry name" value="CZB"/>
    <property type="match status" value="1"/>
</dbReference>
<dbReference type="Gene3D" id="1.20.120.30">
    <property type="entry name" value="Aspartate receptor, ligand-binding domain"/>
    <property type="match status" value="1"/>
</dbReference>
<keyword evidence="3" id="KW-1185">Reference proteome</keyword>
<keyword evidence="2" id="KW-0675">Receptor</keyword>
<dbReference type="Proteomes" id="UP000223071">
    <property type="component" value="Unassembled WGS sequence"/>
</dbReference>
<reference evidence="2 3" key="1">
    <citation type="submission" date="2017-09" db="EMBL/GenBank/DDBJ databases">
        <title>Sequencing the genomes of two abundant thermophiles in Great Basin hot springs: Thermocrinis jamiesonii and novel Chloroflexi Thermoflexus hugenholtzii.</title>
        <authorList>
            <person name="Hedlund B."/>
        </authorList>
    </citation>
    <scope>NUCLEOTIDE SEQUENCE [LARGE SCALE GENOMIC DNA]</scope>
    <source>
        <strain evidence="2 3">G233</strain>
    </source>
</reference>
<gene>
    <name evidence="2" type="ORF">A9A59_0314</name>
</gene>
<proteinExistence type="predicted"/>
<feature type="domain" description="Chemoreceptor zinc-binding" evidence="1">
    <location>
        <begin position="15"/>
        <end position="82"/>
    </location>
</feature>
<name>A0A2A9HDC2_TEPT2</name>
<dbReference type="EMBL" id="PDJQ01000001">
    <property type="protein sequence ID" value="PFG73120.1"/>
    <property type="molecule type" value="Genomic_DNA"/>
</dbReference>
<evidence type="ECO:0000313" key="2">
    <source>
        <dbReference type="EMBL" id="PFG73120.1"/>
    </source>
</evidence>
<sequence>MPVSTDVITKAIAAHGQWKQRLRDAAATGKSDFRPEVVKTDNACDLGKWIYNEAKAQMPGHPGVEEVRKLHAEFHQEAAKILTLALLGKRAEAEAAMAMGTPYSKISTALVNALKKLQAA</sequence>
<comment type="caution">
    <text evidence="2">The sequence shown here is derived from an EMBL/GenBank/DDBJ whole genome shotgun (WGS) entry which is preliminary data.</text>
</comment>
<evidence type="ECO:0000313" key="3">
    <source>
        <dbReference type="Proteomes" id="UP000223071"/>
    </source>
</evidence>
<dbReference type="AlphaFoldDB" id="A0A2A9HDC2"/>